<sequence>MDHRKRPIVHVPIQMPELRESPIKERIAESFSEDGEGRLTFEDFVDMLSELCELAPCDLKANHAFKIYDFICEEALEMTLARLTKSEPEEDEVYDKVIEEADLDGDGKLGYSDFEDMIVAAFTKHRTPPVSKLRSPKLGVYQCT</sequence>
<evidence type="ECO:0000313" key="16">
    <source>
        <dbReference type="EMBL" id="ELK32881.1"/>
    </source>
</evidence>
<keyword evidence="7" id="KW-0963">Cytoplasm</keyword>
<evidence type="ECO:0000256" key="2">
    <source>
        <dbReference type="ARBA" id="ARBA00004437"/>
    </source>
</evidence>
<dbReference type="GO" id="GO:0042383">
    <property type="term" value="C:sarcolemma"/>
    <property type="evidence" value="ECO:0007669"/>
    <property type="project" value="UniProtKB-SubCell"/>
</dbReference>
<feature type="domain" description="EF-hand" evidence="15">
    <location>
        <begin position="89"/>
        <end position="124"/>
    </location>
</feature>
<evidence type="ECO:0000259" key="15">
    <source>
        <dbReference type="PROSITE" id="PS50222"/>
    </source>
</evidence>
<evidence type="ECO:0000256" key="5">
    <source>
        <dbReference type="ARBA" id="ARBA00004645"/>
    </source>
</evidence>
<dbReference type="InterPro" id="IPR018247">
    <property type="entry name" value="EF_Hand_1_Ca_BS"/>
</dbReference>
<comment type="subcellular location">
    <subcellularLocation>
        <location evidence="1">Cell membrane</location>
        <location evidence="1">Sarcolemma</location>
    </subcellularLocation>
    <subcellularLocation>
        <location evidence="4">Cell projection</location>
        <location evidence="4">Cilium</location>
        <location evidence="4">Photoreceptor outer segment</location>
    </subcellularLocation>
    <subcellularLocation>
        <location evidence="5">Cell projection</location>
        <location evidence="5">Stereocilium</location>
    </subcellularLocation>
    <subcellularLocation>
        <location evidence="3">Cytoplasm</location>
    </subcellularLocation>
    <subcellularLocation>
        <location evidence="2">Photoreceptor inner segment</location>
    </subcellularLocation>
</comment>
<keyword evidence="6" id="KW-1003">Cell membrane</keyword>
<keyword evidence="10" id="KW-0106">Calcium</keyword>
<dbReference type="PROSITE" id="PS50222">
    <property type="entry name" value="EF_HAND_2"/>
    <property type="match status" value="2"/>
</dbReference>
<dbReference type="GO" id="GO:0001750">
    <property type="term" value="C:photoreceptor outer segment"/>
    <property type="evidence" value="ECO:0007669"/>
    <property type="project" value="UniProtKB-SubCell"/>
</dbReference>
<protein>
    <recommendedName>
        <fullName evidence="14">Calcium and integrin-binding family member 2</fullName>
    </recommendedName>
</protein>
<reference evidence="17" key="1">
    <citation type="journal article" date="2013" name="Science">
        <title>Comparative analysis of bat genomes provides insight into the evolution of flight and immunity.</title>
        <authorList>
            <person name="Zhang G."/>
            <person name="Cowled C."/>
            <person name="Shi Z."/>
            <person name="Huang Z."/>
            <person name="Bishop-Lilly K.A."/>
            <person name="Fang X."/>
            <person name="Wynne J.W."/>
            <person name="Xiong Z."/>
            <person name="Baker M.L."/>
            <person name="Zhao W."/>
            <person name="Tachedjian M."/>
            <person name="Zhu Y."/>
            <person name="Zhou P."/>
            <person name="Jiang X."/>
            <person name="Ng J."/>
            <person name="Yang L."/>
            <person name="Wu L."/>
            <person name="Xiao J."/>
            <person name="Feng Y."/>
            <person name="Chen Y."/>
            <person name="Sun X."/>
            <person name="Zhang Y."/>
            <person name="Marsh G.A."/>
            <person name="Crameri G."/>
            <person name="Broder C.C."/>
            <person name="Frey K.G."/>
            <person name="Wang L.F."/>
            <person name="Wang J."/>
        </authorList>
    </citation>
    <scope>NUCLEOTIDE SEQUENCE [LARGE SCALE GENOMIC DNA]</scope>
</reference>
<evidence type="ECO:0000256" key="12">
    <source>
        <dbReference type="ARBA" id="ARBA00023136"/>
    </source>
</evidence>
<dbReference type="GO" id="GO:0000287">
    <property type="term" value="F:magnesium ion binding"/>
    <property type="evidence" value="ECO:0007669"/>
    <property type="project" value="TreeGrafter"/>
</dbReference>
<dbReference type="SUPFAM" id="SSF47473">
    <property type="entry name" value="EF-hand"/>
    <property type="match status" value="1"/>
</dbReference>
<dbReference type="GO" id="GO:0005509">
    <property type="term" value="F:calcium ion binding"/>
    <property type="evidence" value="ECO:0007669"/>
    <property type="project" value="InterPro"/>
</dbReference>
<dbReference type="PANTHER" id="PTHR45791">
    <property type="entry name" value="CALCIUM AND INTEGRIN BINDING FAMILY MEMBER 2"/>
    <property type="match status" value="1"/>
</dbReference>
<dbReference type="SMART" id="SM00054">
    <property type="entry name" value="EFh"/>
    <property type="match status" value="2"/>
</dbReference>
<dbReference type="Proteomes" id="UP000010556">
    <property type="component" value="Unassembled WGS sequence"/>
</dbReference>
<name>L5M3C6_MYODS</name>
<organism evidence="16 17">
    <name type="scientific">Myotis davidii</name>
    <name type="common">David's myotis</name>
    <dbReference type="NCBI Taxonomy" id="225400"/>
    <lineage>
        <taxon>Eukaryota</taxon>
        <taxon>Metazoa</taxon>
        <taxon>Chordata</taxon>
        <taxon>Craniata</taxon>
        <taxon>Vertebrata</taxon>
        <taxon>Euteleostomi</taxon>
        <taxon>Mammalia</taxon>
        <taxon>Eutheria</taxon>
        <taxon>Laurasiatheria</taxon>
        <taxon>Chiroptera</taxon>
        <taxon>Yangochiroptera</taxon>
        <taxon>Vespertilionidae</taxon>
        <taxon>Myotis</taxon>
    </lineage>
</organism>
<feature type="domain" description="EF-hand" evidence="15">
    <location>
        <begin position="19"/>
        <end position="54"/>
    </location>
</feature>
<dbReference type="GO" id="GO:0005737">
    <property type="term" value="C:cytoplasm"/>
    <property type="evidence" value="ECO:0007669"/>
    <property type="project" value="UniProtKB-SubCell"/>
</dbReference>
<keyword evidence="12" id="KW-0472">Membrane</keyword>
<evidence type="ECO:0000256" key="13">
    <source>
        <dbReference type="ARBA" id="ARBA00023273"/>
    </source>
</evidence>
<evidence type="ECO:0000256" key="9">
    <source>
        <dbReference type="ARBA" id="ARBA00022737"/>
    </source>
</evidence>
<keyword evidence="8" id="KW-0479">Metal-binding</keyword>
<keyword evidence="9" id="KW-0677">Repeat</keyword>
<dbReference type="GO" id="GO:0001917">
    <property type="term" value="C:photoreceptor inner segment"/>
    <property type="evidence" value="ECO:0007669"/>
    <property type="project" value="UniProtKB-SubCell"/>
</dbReference>
<dbReference type="PROSITE" id="PS00018">
    <property type="entry name" value="EF_HAND_1"/>
    <property type="match status" value="1"/>
</dbReference>
<dbReference type="Gene3D" id="1.10.238.10">
    <property type="entry name" value="EF-hand"/>
    <property type="match status" value="2"/>
</dbReference>
<dbReference type="PANTHER" id="PTHR45791:SF5">
    <property type="entry name" value="CALCIUM AND INTEGRIN-BINDING FAMILY MEMBER 2"/>
    <property type="match status" value="1"/>
</dbReference>
<dbReference type="InterPro" id="IPR051433">
    <property type="entry name" value="CIBP"/>
</dbReference>
<evidence type="ECO:0000256" key="10">
    <source>
        <dbReference type="ARBA" id="ARBA00022837"/>
    </source>
</evidence>
<evidence type="ECO:0000256" key="4">
    <source>
        <dbReference type="ARBA" id="ARBA00004504"/>
    </source>
</evidence>
<evidence type="ECO:0000256" key="8">
    <source>
        <dbReference type="ARBA" id="ARBA00022723"/>
    </source>
</evidence>
<dbReference type="GO" id="GO:0007229">
    <property type="term" value="P:integrin-mediated signaling pathway"/>
    <property type="evidence" value="ECO:0007669"/>
    <property type="project" value="UniProtKB-KW"/>
</dbReference>
<evidence type="ECO:0000256" key="6">
    <source>
        <dbReference type="ARBA" id="ARBA00022475"/>
    </source>
</evidence>
<dbReference type="GO" id="GO:0032420">
    <property type="term" value="C:stereocilium"/>
    <property type="evidence" value="ECO:0007669"/>
    <property type="project" value="UniProtKB-SubCell"/>
</dbReference>
<keyword evidence="13" id="KW-0966">Cell projection</keyword>
<dbReference type="GO" id="GO:0055074">
    <property type="term" value="P:calcium ion homeostasis"/>
    <property type="evidence" value="ECO:0007669"/>
    <property type="project" value="TreeGrafter"/>
</dbReference>
<gene>
    <name evidence="16" type="ORF">MDA_GLEAN10007101</name>
</gene>
<evidence type="ECO:0000313" key="17">
    <source>
        <dbReference type="Proteomes" id="UP000010556"/>
    </source>
</evidence>
<dbReference type="AlphaFoldDB" id="L5M3C6"/>
<keyword evidence="11" id="KW-0460">Magnesium</keyword>
<dbReference type="EMBL" id="KB104912">
    <property type="protein sequence ID" value="ELK32881.1"/>
    <property type="molecule type" value="Genomic_DNA"/>
</dbReference>
<keyword evidence="16" id="KW-0401">Integrin</keyword>
<dbReference type="InterPro" id="IPR011992">
    <property type="entry name" value="EF-hand-dom_pair"/>
</dbReference>
<keyword evidence="17" id="KW-1185">Reference proteome</keyword>
<accession>L5M3C6</accession>
<evidence type="ECO:0000256" key="7">
    <source>
        <dbReference type="ARBA" id="ARBA00022490"/>
    </source>
</evidence>
<proteinExistence type="predicted"/>
<dbReference type="InterPro" id="IPR002048">
    <property type="entry name" value="EF_hand_dom"/>
</dbReference>
<evidence type="ECO:0000256" key="3">
    <source>
        <dbReference type="ARBA" id="ARBA00004496"/>
    </source>
</evidence>
<evidence type="ECO:0000256" key="11">
    <source>
        <dbReference type="ARBA" id="ARBA00022842"/>
    </source>
</evidence>
<evidence type="ECO:0000256" key="1">
    <source>
        <dbReference type="ARBA" id="ARBA00004135"/>
    </source>
</evidence>
<evidence type="ECO:0000256" key="14">
    <source>
        <dbReference type="ARBA" id="ARBA00044988"/>
    </source>
</evidence>